<dbReference type="InterPro" id="IPR029032">
    <property type="entry name" value="AhpD-like"/>
</dbReference>
<sequence>MEKRIDLQELQPNGYKYLLGLDRYVHSSDVSHTHLHLIYIRASQINGCSFCVSKHSLDALADGESTQRLFLTSAWRETDLFSEEERIVLAMTEEITLIHQDGLTDATYLLAVEAFGEVYVSALIMAIVMINAWNRVGVSTRLKVEKV</sequence>
<dbReference type="STRING" id="561061.SAMN05660862_1980"/>
<dbReference type="NCBIfam" id="TIGR00778">
    <property type="entry name" value="ahpD_dom"/>
    <property type="match status" value="1"/>
</dbReference>
<dbReference type="InterPro" id="IPR004675">
    <property type="entry name" value="AhpD_core"/>
</dbReference>
<keyword evidence="1" id="KW-0575">Peroxidase</keyword>
<keyword evidence="2" id="KW-1185">Reference proteome</keyword>
<gene>
    <name evidence="1" type="ORF">SAMN05660862_1980</name>
</gene>
<dbReference type="Gene3D" id="1.20.1290.10">
    <property type="entry name" value="AhpD-like"/>
    <property type="match status" value="1"/>
</dbReference>
<dbReference type="EMBL" id="FXAU01000003">
    <property type="protein sequence ID" value="SMG29772.1"/>
    <property type="molecule type" value="Genomic_DNA"/>
</dbReference>
<dbReference type="SUPFAM" id="SSF69118">
    <property type="entry name" value="AhpD-like"/>
    <property type="match status" value="1"/>
</dbReference>
<name>A0A1X7JQ09_9SPHI</name>
<dbReference type="Proteomes" id="UP000192980">
    <property type="component" value="Unassembled WGS sequence"/>
</dbReference>
<dbReference type="InterPro" id="IPR003779">
    <property type="entry name" value="CMD-like"/>
</dbReference>
<reference evidence="1 2" key="1">
    <citation type="submission" date="2017-04" db="EMBL/GenBank/DDBJ databases">
        <authorList>
            <person name="Afonso C.L."/>
            <person name="Miller P.J."/>
            <person name="Scott M.A."/>
            <person name="Spackman E."/>
            <person name="Goraichik I."/>
            <person name="Dimitrov K.M."/>
            <person name="Suarez D.L."/>
            <person name="Swayne D.E."/>
        </authorList>
    </citation>
    <scope>NUCLEOTIDE SEQUENCE [LARGE SCALE GENOMIC DNA]</scope>
    <source>
        <strain evidence="1 2">DSM 22418</strain>
    </source>
</reference>
<evidence type="ECO:0000313" key="2">
    <source>
        <dbReference type="Proteomes" id="UP000192980"/>
    </source>
</evidence>
<dbReference type="GO" id="GO:0051920">
    <property type="term" value="F:peroxiredoxin activity"/>
    <property type="evidence" value="ECO:0007669"/>
    <property type="project" value="InterPro"/>
</dbReference>
<dbReference type="PANTHER" id="PTHR34846:SF5">
    <property type="entry name" value="CARBOXYMUCONOLACTONE DECARBOXYLASE-LIKE DOMAIN-CONTAINING PROTEIN"/>
    <property type="match status" value="1"/>
</dbReference>
<dbReference type="PANTHER" id="PTHR34846">
    <property type="entry name" value="4-CARBOXYMUCONOLACTONE DECARBOXYLASE FAMILY PROTEIN (AFU_ORTHOLOGUE AFUA_6G11590)"/>
    <property type="match status" value="1"/>
</dbReference>
<accession>A0A1X7JQ09</accession>
<protein>
    <submittedName>
        <fullName evidence="1">Alkylhydroperoxidase AhpD family core domain-containing protein</fullName>
    </submittedName>
</protein>
<dbReference type="RefSeq" id="WP_085472727.1">
    <property type="nucleotide sequence ID" value="NZ_CP038029.1"/>
</dbReference>
<organism evidence="1 2">
    <name type="scientific">Sphingobacterium psychroaquaticum</name>
    <dbReference type="NCBI Taxonomy" id="561061"/>
    <lineage>
        <taxon>Bacteria</taxon>
        <taxon>Pseudomonadati</taxon>
        <taxon>Bacteroidota</taxon>
        <taxon>Sphingobacteriia</taxon>
        <taxon>Sphingobacteriales</taxon>
        <taxon>Sphingobacteriaceae</taxon>
        <taxon>Sphingobacterium</taxon>
    </lineage>
</organism>
<dbReference type="AlphaFoldDB" id="A0A1X7JQ09"/>
<dbReference type="OrthoDB" id="9801997at2"/>
<proteinExistence type="predicted"/>
<evidence type="ECO:0000313" key="1">
    <source>
        <dbReference type="EMBL" id="SMG29772.1"/>
    </source>
</evidence>
<dbReference type="Pfam" id="PF02627">
    <property type="entry name" value="CMD"/>
    <property type="match status" value="1"/>
</dbReference>
<keyword evidence="1" id="KW-0560">Oxidoreductase</keyword>